<feature type="coiled-coil region" evidence="2">
    <location>
        <begin position="72"/>
        <end position="99"/>
    </location>
</feature>
<dbReference type="InterPro" id="IPR009057">
    <property type="entry name" value="Homeodomain-like_sf"/>
</dbReference>
<gene>
    <name evidence="3" type="ORF">C4K04_2826</name>
</gene>
<evidence type="ECO:0000256" key="1">
    <source>
        <dbReference type="ARBA" id="ARBA00009964"/>
    </source>
</evidence>
<evidence type="ECO:0000313" key="3">
    <source>
        <dbReference type="EMBL" id="AZE48498.1"/>
    </source>
</evidence>
<sequence length="108" mass="12586">MENASIEEIFMIKKRRTFDEGFKLQVVKMITDQGLSVPQVCRDLDLGETAVRRWVQQYEAEQLGQAGIGKPLTSEQQRIRQLEQENRQLKMDNDVLKKATAFFARELK</sequence>
<protein>
    <submittedName>
        <fullName evidence="3">Mobile element protein</fullName>
    </submittedName>
</protein>
<comment type="similarity">
    <text evidence="1">Belongs to the transposase 8 family.</text>
</comment>
<name>A0A3G7TPQ9_9PSED</name>
<proteinExistence type="inferred from homology"/>
<dbReference type="Gene3D" id="1.10.10.60">
    <property type="entry name" value="Homeodomain-like"/>
    <property type="match status" value="1"/>
</dbReference>
<dbReference type="Proteomes" id="UP000268048">
    <property type="component" value="Chromosome"/>
</dbReference>
<dbReference type="InterPro" id="IPR002514">
    <property type="entry name" value="Transposase_8"/>
</dbReference>
<dbReference type="SUPFAM" id="SSF46689">
    <property type="entry name" value="Homeodomain-like"/>
    <property type="match status" value="1"/>
</dbReference>
<evidence type="ECO:0000313" key="4">
    <source>
        <dbReference type="Proteomes" id="UP000268048"/>
    </source>
</evidence>
<dbReference type="GO" id="GO:0003677">
    <property type="term" value="F:DNA binding"/>
    <property type="evidence" value="ECO:0007669"/>
    <property type="project" value="InterPro"/>
</dbReference>
<dbReference type="EMBL" id="CP027753">
    <property type="protein sequence ID" value="AZE48498.1"/>
    <property type="molecule type" value="Genomic_DNA"/>
</dbReference>
<dbReference type="PANTHER" id="PTHR33215:SF13">
    <property type="entry name" value="PROTEIN DISTAL ANTENNA"/>
    <property type="match status" value="1"/>
</dbReference>
<dbReference type="AlphaFoldDB" id="A0A3G7TPQ9"/>
<dbReference type="Pfam" id="PF01527">
    <property type="entry name" value="HTH_Tnp_1"/>
    <property type="match status" value="1"/>
</dbReference>
<reference evidence="3 4" key="1">
    <citation type="submission" date="2018-03" db="EMBL/GenBank/DDBJ databases">
        <title>Diversity of phytobeneficial traits revealed by whole-genome analysis of worldwide-isolated phenazine-producing Pseudomonas spp.</title>
        <authorList>
            <person name="Biessy A."/>
            <person name="Novinscak A."/>
            <person name="Blom J."/>
            <person name="Leger G."/>
            <person name="Thomashow L.S."/>
            <person name="Cazorla F.M."/>
            <person name="Josic D."/>
            <person name="Filion M."/>
        </authorList>
    </citation>
    <scope>NUCLEOTIDE SEQUENCE [LARGE SCALE GENOMIC DNA]</scope>
    <source>
        <strain evidence="3 4">B25</strain>
    </source>
</reference>
<organism evidence="3 4">
    <name type="scientific">Pseudomonas chlororaphis</name>
    <dbReference type="NCBI Taxonomy" id="587753"/>
    <lineage>
        <taxon>Bacteria</taxon>
        <taxon>Pseudomonadati</taxon>
        <taxon>Pseudomonadota</taxon>
        <taxon>Gammaproteobacteria</taxon>
        <taxon>Pseudomonadales</taxon>
        <taxon>Pseudomonadaceae</taxon>
        <taxon>Pseudomonas</taxon>
    </lineage>
</organism>
<evidence type="ECO:0000256" key="2">
    <source>
        <dbReference type="SAM" id="Coils"/>
    </source>
</evidence>
<dbReference type="PANTHER" id="PTHR33215">
    <property type="entry name" value="PROTEIN DISTAL ANTENNA"/>
    <property type="match status" value="1"/>
</dbReference>
<dbReference type="InterPro" id="IPR051839">
    <property type="entry name" value="RD_transcriptional_regulator"/>
</dbReference>
<accession>A0A3G7TPQ9</accession>
<dbReference type="GO" id="GO:0004803">
    <property type="term" value="F:transposase activity"/>
    <property type="evidence" value="ECO:0007669"/>
    <property type="project" value="InterPro"/>
</dbReference>
<keyword evidence="2" id="KW-0175">Coiled coil</keyword>
<dbReference type="GO" id="GO:0006313">
    <property type="term" value="P:DNA transposition"/>
    <property type="evidence" value="ECO:0007669"/>
    <property type="project" value="InterPro"/>
</dbReference>